<comment type="caution">
    <text evidence="2">The sequence shown here is derived from an EMBL/GenBank/DDBJ whole genome shotgun (WGS) entry which is preliminary data.</text>
</comment>
<feature type="coiled-coil region" evidence="1">
    <location>
        <begin position="10"/>
        <end position="51"/>
    </location>
</feature>
<dbReference type="Proteomes" id="UP000260680">
    <property type="component" value="Unassembled WGS sequence"/>
</dbReference>
<gene>
    <name evidence="2" type="ORF">DS742_26315</name>
</gene>
<keyword evidence="1" id="KW-0175">Coiled coil</keyword>
<accession>A0A3E2N4Q0</accession>
<evidence type="ECO:0000313" key="2">
    <source>
        <dbReference type="EMBL" id="RFZ75956.1"/>
    </source>
</evidence>
<dbReference type="EMBL" id="QOHO01000111">
    <property type="protein sequence ID" value="RFZ75956.1"/>
    <property type="molecule type" value="Genomic_DNA"/>
</dbReference>
<dbReference type="OrthoDB" id="2059991at2"/>
<dbReference type="RefSeq" id="WP_117419888.1">
    <property type="nucleotide sequence ID" value="NZ_QOHO01000111.1"/>
</dbReference>
<reference evidence="2 3" key="1">
    <citation type="submission" date="2018-07" db="EMBL/GenBank/DDBJ databases">
        <title>New species, Clostridium PI-S10-A1B.</title>
        <authorList>
            <person name="Krishna G."/>
            <person name="Summeta K."/>
            <person name="Shikha S."/>
            <person name="Prabhu P.B."/>
            <person name="Suresh K."/>
        </authorList>
    </citation>
    <scope>NUCLEOTIDE SEQUENCE [LARGE SCALE GENOMIC DNA]</scope>
    <source>
        <strain evidence="2 3">PI-S10-A1B</strain>
    </source>
</reference>
<evidence type="ECO:0000256" key="1">
    <source>
        <dbReference type="SAM" id="Coils"/>
    </source>
</evidence>
<sequence>MPRGVRKSPIERLKEELVKTKEEIQNYKDTIKSLQEKEKQLESELQMEELKEVSSILEEKNMTVAELKEFLNATSVSPKDE</sequence>
<evidence type="ECO:0000313" key="3">
    <source>
        <dbReference type="Proteomes" id="UP000260680"/>
    </source>
</evidence>
<evidence type="ECO:0008006" key="4">
    <source>
        <dbReference type="Google" id="ProtNLM"/>
    </source>
</evidence>
<organism evidence="2 3">
    <name type="scientific">Lacrimispora amygdalina</name>
    <dbReference type="NCBI Taxonomy" id="253257"/>
    <lineage>
        <taxon>Bacteria</taxon>
        <taxon>Bacillati</taxon>
        <taxon>Bacillota</taxon>
        <taxon>Clostridia</taxon>
        <taxon>Lachnospirales</taxon>
        <taxon>Lachnospiraceae</taxon>
        <taxon>Lacrimispora</taxon>
    </lineage>
</organism>
<dbReference type="AlphaFoldDB" id="A0A3E2N4Q0"/>
<name>A0A3E2N4Q0_9FIRM</name>
<proteinExistence type="predicted"/>
<protein>
    <recommendedName>
        <fullName evidence="4">Flagellar export protein FliJ</fullName>
    </recommendedName>
</protein>